<reference evidence="3" key="1">
    <citation type="submission" date="2021-12" db="EMBL/GenBank/DDBJ databases">
        <title>Curvularia clavata genome.</title>
        <authorList>
            <person name="Cao Y."/>
        </authorList>
    </citation>
    <scope>NUCLEOTIDE SEQUENCE</scope>
    <source>
        <strain evidence="3">Yc1106</strain>
    </source>
</reference>
<feature type="region of interest" description="Disordered" evidence="1">
    <location>
        <begin position="30"/>
        <end position="51"/>
    </location>
</feature>
<feature type="domain" description="Myb/SANT-like" evidence="2">
    <location>
        <begin position="68"/>
        <end position="151"/>
    </location>
</feature>
<evidence type="ECO:0000313" key="4">
    <source>
        <dbReference type="Proteomes" id="UP001056012"/>
    </source>
</evidence>
<dbReference type="InterPro" id="IPR024752">
    <property type="entry name" value="Myb/SANT-like_dom"/>
</dbReference>
<sequence>MNQGVLSPSAPSAYMYSAIAQQPLSAVRSVTSTPAPSQPQSQLSWVQPTPQSQYPGAPGVAFRQRLIWTTAMEDTLIASLLESVRAGLRADSSFKKSAWVSARAAVQTVSSTPVTIRHCTTKYDTFKKDWKQWNALVSQSGFTFDETGRVMGDEGALDEYFKRYPLAAKFRLQPLRAADTLRQLFSGHTATGSFVVTPEELAAGPAAAESVGDSRRRRCRRSSSSSSDSEVPPRRRRRARAGFGESDLESQLLDSLSRLVGQLTSISSKIPSNCKREAMDLFMDQYGYLHNEFKFVILSYLEEERQARLFAVYSPEMRRDWVERTLRQARQDILDTGKLSVDDFAVELARV</sequence>
<dbReference type="PANTHER" id="PTHR46929:SF3">
    <property type="entry name" value="MYB_SANT-LIKE DOMAIN-CONTAINING PROTEIN"/>
    <property type="match status" value="1"/>
</dbReference>
<protein>
    <recommendedName>
        <fullName evidence="2">Myb/SANT-like domain-containing protein</fullName>
    </recommendedName>
</protein>
<dbReference type="OrthoDB" id="5430673at2759"/>
<dbReference type="Proteomes" id="UP001056012">
    <property type="component" value="Chromosome 8"/>
</dbReference>
<evidence type="ECO:0000259" key="2">
    <source>
        <dbReference type="Pfam" id="PF12776"/>
    </source>
</evidence>
<name>A0A9Q9DYQ9_CURCL</name>
<organism evidence="3 4">
    <name type="scientific">Curvularia clavata</name>
    <dbReference type="NCBI Taxonomy" id="95742"/>
    <lineage>
        <taxon>Eukaryota</taxon>
        <taxon>Fungi</taxon>
        <taxon>Dikarya</taxon>
        <taxon>Ascomycota</taxon>
        <taxon>Pezizomycotina</taxon>
        <taxon>Dothideomycetes</taxon>
        <taxon>Pleosporomycetidae</taxon>
        <taxon>Pleosporales</taxon>
        <taxon>Pleosporineae</taxon>
        <taxon>Pleosporaceae</taxon>
        <taxon>Curvularia</taxon>
    </lineage>
</organism>
<dbReference type="EMBL" id="CP089281">
    <property type="protein sequence ID" value="USP82896.1"/>
    <property type="molecule type" value="Genomic_DNA"/>
</dbReference>
<dbReference type="VEuPathDB" id="FungiDB:yc1106_10170"/>
<proteinExistence type="predicted"/>
<dbReference type="PANTHER" id="PTHR46929">
    <property type="entry name" value="EXPRESSED PROTEIN"/>
    <property type="match status" value="1"/>
</dbReference>
<gene>
    <name evidence="3" type="ORF">yc1106_10170</name>
</gene>
<dbReference type="AlphaFoldDB" id="A0A9Q9DYQ9"/>
<dbReference type="Pfam" id="PF12776">
    <property type="entry name" value="Myb_DNA-bind_3"/>
    <property type="match status" value="1"/>
</dbReference>
<accession>A0A9Q9DYQ9</accession>
<feature type="region of interest" description="Disordered" evidence="1">
    <location>
        <begin position="205"/>
        <end position="241"/>
    </location>
</feature>
<evidence type="ECO:0000313" key="3">
    <source>
        <dbReference type="EMBL" id="USP82896.1"/>
    </source>
</evidence>
<evidence type="ECO:0000256" key="1">
    <source>
        <dbReference type="SAM" id="MobiDB-lite"/>
    </source>
</evidence>
<keyword evidence="4" id="KW-1185">Reference proteome</keyword>